<dbReference type="InterPro" id="IPR043502">
    <property type="entry name" value="DNA/RNA_pol_sf"/>
</dbReference>
<sequence>MKQKTKFLEEFLDLKALKDKVEDKLFKQGQSIQTVHMMCKLACPVSGHVIVTPNHAPAVVRDCEETLELSEISRKKMHDKMKAKACVDNKVNFTPPNYSKENFLADLFTTENNDPEQLFLVSRFVQMKLKLSRADHQTHQSDNCLTKSNCTGKYALDVELFPLRNRNNREVHLVYLRILRESVDTLRDMWRSQAERPLDRYSIACRSKSSHDASGSQPRSILKKHRIPPAKSDSLKTVEDHSRTIRTSLRTTNHVDSIHDEVLPDLLYYQRHPRTKSGYGIGVKPLDLRSCGYCLLHPKPIPNTYSSQQNPYELVHDKKPDLSFLRIFGALCYPTNDSEDLGKLKAKADIGFFVGYAPNRKGYRIYNKRTRQIMETIHVTFEELTEQTTPIHSSPGPAHNLLTPGPISSRLVPNPPPAAPYVPPTNKELEIFTPSPAPQALVNPTGPSVSIPIDQEPPSGSHSPSSSDHQSSLVHQGVAAEHSFEVNPFAVDDPEPFVNVFAPDHNSEASSFRQLATDALWCFYNSVLSKVEPKNFKSAITKDCWFQAMQDEIHKFDRLDVWELVPPPDCAMIIALKWIYKVKLDEYGDVLKNKARLVTKGYRQKEGLDFEESFAPVARLEAIRIFLANAASKNMTVYQMDVKTAFLNGELKEVVYVSQPEGFVDPDRPHHVYRLKKALYGLKQAPRAWYDTLSKFLLAQGFSKGVVDPTLFIRKTGKHTLHVQIYVDDIIFASTDPTDCDRFSTEMSSKFQMSMMGQISFFLGLQISQNPRGIFINQSKYANEILKKFDLHKSDPVDTPMVERTKLDEDLSGIPVDQTQYRSMIGSLMYLTASRPDLVFAMCMCARYQSKPTKKHLEAVKRVFRYLQGTINIGLNTSTSDIIFIRDTSGERMVELLIRETKAINWRIYSRKGTAQRMFEFHSPALGMKSMKPISTLKTAFRLIRMSNVFASSILYIMADVLKRPIKQAPVGAPPTRIWMNKSCLSIRLSAIGKATAFTASSTIPAIYIQQFWDTICYDRTDGVTSVNWMRAMFNLTKMHSECSSDSRPVNNQTRLYSSPLNSGYLINFGNSLGQELQSMQILWGFINRAHIDYAERMWEEFTQSIHTFTEDKKNLAQHTQGKKKATLIVIPSVRFTKLIIFHLQRKHKFHPRPESPLHLPTEEPILGYLKFSAKGTKREVFGMPIPNELITDDIPREVRLIRAYLQKVAKHQRYLAGEEVSDPDSPAPKPAKSTKPKITKQAKPVAPKAATKKPQPAPTKPKEKKRKHSKETN</sequence>
<accession>A0ABQ5GRX9</accession>
<dbReference type="PANTHER" id="PTHR11439:SF483">
    <property type="entry name" value="PEPTIDE SYNTHASE GLIP-LIKE, PUTATIVE (AFU_ORTHOLOGUE AFUA_3G12920)-RELATED"/>
    <property type="match status" value="1"/>
</dbReference>
<keyword evidence="5" id="KW-1185">Reference proteome</keyword>
<evidence type="ECO:0000256" key="1">
    <source>
        <dbReference type="SAM" id="MobiDB-lite"/>
    </source>
</evidence>
<feature type="region of interest" description="Disordered" evidence="1">
    <location>
        <begin position="207"/>
        <end position="234"/>
    </location>
</feature>
<dbReference type="Proteomes" id="UP001151760">
    <property type="component" value="Unassembled WGS sequence"/>
</dbReference>
<gene>
    <name evidence="4" type="ORF">Tco_1044452</name>
</gene>
<dbReference type="EMBL" id="BQNB010018738">
    <property type="protein sequence ID" value="GJT77727.1"/>
    <property type="molecule type" value="Genomic_DNA"/>
</dbReference>
<organism evidence="4 5">
    <name type="scientific">Tanacetum coccineum</name>
    <dbReference type="NCBI Taxonomy" id="301880"/>
    <lineage>
        <taxon>Eukaryota</taxon>
        <taxon>Viridiplantae</taxon>
        <taxon>Streptophyta</taxon>
        <taxon>Embryophyta</taxon>
        <taxon>Tracheophyta</taxon>
        <taxon>Spermatophyta</taxon>
        <taxon>Magnoliopsida</taxon>
        <taxon>eudicotyledons</taxon>
        <taxon>Gunneridae</taxon>
        <taxon>Pentapetalae</taxon>
        <taxon>asterids</taxon>
        <taxon>campanulids</taxon>
        <taxon>Asterales</taxon>
        <taxon>Asteraceae</taxon>
        <taxon>Asteroideae</taxon>
        <taxon>Anthemideae</taxon>
        <taxon>Anthemidinae</taxon>
        <taxon>Tanacetum</taxon>
    </lineage>
</organism>
<evidence type="ECO:0000259" key="2">
    <source>
        <dbReference type="Pfam" id="PF07727"/>
    </source>
</evidence>
<feature type="compositionally biased region" description="Pro residues" evidence="1">
    <location>
        <begin position="413"/>
        <end position="423"/>
    </location>
</feature>
<feature type="region of interest" description="Disordered" evidence="1">
    <location>
        <begin position="1217"/>
        <end position="1274"/>
    </location>
</feature>
<feature type="compositionally biased region" description="Low complexity" evidence="1">
    <location>
        <begin position="456"/>
        <end position="476"/>
    </location>
</feature>
<evidence type="ECO:0000259" key="3">
    <source>
        <dbReference type="Pfam" id="PF25597"/>
    </source>
</evidence>
<dbReference type="InterPro" id="IPR057670">
    <property type="entry name" value="SH3_retrovirus"/>
</dbReference>
<evidence type="ECO:0000313" key="4">
    <source>
        <dbReference type="EMBL" id="GJT77727.1"/>
    </source>
</evidence>
<reference evidence="4" key="2">
    <citation type="submission" date="2022-01" db="EMBL/GenBank/DDBJ databases">
        <authorList>
            <person name="Yamashiro T."/>
            <person name="Shiraishi A."/>
            <person name="Satake H."/>
            <person name="Nakayama K."/>
        </authorList>
    </citation>
    <scope>NUCLEOTIDE SEQUENCE</scope>
</reference>
<feature type="compositionally biased region" description="Low complexity" evidence="1">
    <location>
        <begin position="1242"/>
        <end position="1255"/>
    </location>
</feature>
<feature type="domain" description="Reverse transcriptase Ty1/copia-type" evidence="2">
    <location>
        <begin position="560"/>
        <end position="802"/>
    </location>
</feature>
<dbReference type="Pfam" id="PF07727">
    <property type="entry name" value="RVT_2"/>
    <property type="match status" value="1"/>
</dbReference>
<name>A0ABQ5GRX9_9ASTR</name>
<dbReference type="Pfam" id="PF25597">
    <property type="entry name" value="SH3_retrovirus"/>
    <property type="match status" value="1"/>
</dbReference>
<evidence type="ECO:0000313" key="5">
    <source>
        <dbReference type="Proteomes" id="UP001151760"/>
    </source>
</evidence>
<dbReference type="SUPFAM" id="SSF56672">
    <property type="entry name" value="DNA/RNA polymerases"/>
    <property type="match status" value="1"/>
</dbReference>
<proteinExistence type="predicted"/>
<dbReference type="PANTHER" id="PTHR11439">
    <property type="entry name" value="GAG-POL-RELATED RETROTRANSPOSON"/>
    <property type="match status" value="1"/>
</dbReference>
<feature type="compositionally biased region" description="Basic residues" evidence="1">
    <location>
        <begin position="1263"/>
        <end position="1274"/>
    </location>
</feature>
<feature type="domain" description="Retroviral polymerase SH3-like" evidence="3">
    <location>
        <begin position="331"/>
        <end position="387"/>
    </location>
</feature>
<reference evidence="4" key="1">
    <citation type="journal article" date="2022" name="Int. J. Mol. Sci.">
        <title>Draft Genome of Tanacetum Coccineum: Genomic Comparison of Closely Related Tanacetum-Family Plants.</title>
        <authorList>
            <person name="Yamashiro T."/>
            <person name="Shiraishi A."/>
            <person name="Nakayama K."/>
            <person name="Satake H."/>
        </authorList>
    </citation>
    <scope>NUCLEOTIDE SEQUENCE</scope>
</reference>
<protein>
    <submittedName>
        <fullName evidence="4">Retrovirus-related pol polyprotein from transposon TNT 1-94</fullName>
    </submittedName>
</protein>
<comment type="caution">
    <text evidence="4">The sequence shown here is derived from an EMBL/GenBank/DDBJ whole genome shotgun (WGS) entry which is preliminary data.</text>
</comment>
<dbReference type="InterPro" id="IPR013103">
    <property type="entry name" value="RVT_2"/>
</dbReference>
<feature type="region of interest" description="Disordered" evidence="1">
    <location>
        <begin position="388"/>
        <end position="477"/>
    </location>
</feature>